<dbReference type="WBParaSite" id="PSU_v2.g17930.t1">
    <property type="protein sequence ID" value="PSU_v2.g17930.t1"/>
    <property type="gene ID" value="PSU_v2.g17930"/>
</dbReference>
<keyword evidence="2" id="KW-1185">Reference proteome</keyword>
<dbReference type="AlphaFoldDB" id="A0A914YKS9"/>
<feature type="compositionally biased region" description="Polar residues" evidence="1">
    <location>
        <begin position="229"/>
        <end position="264"/>
    </location>
</feature>
<feature type="compositionally biased region" description="Low complexity" evidence="1">
    <location>
        <begin position="265"/>
        <end position="280"/>
    </location>
</feature>
<proteinExistence type="predicted"/>
<feature type="compositionally biased region" description="Basic and acidic residues" evidence="1">
    <location>
        <begin position="343"/>
        <end position="363"/>
    </location>
</feature>
<feature type="region of interest" description="Disordered" evidence="1">
    <location>
        <begin position="18"/>
        <end position="48"/>
    </location>
</feature>
<organism evidence="2 3">
    <name type="scientific">Panagrolaimus superbus</name>
    <dbReference type="NCBI Taxonomy" id="310955"/>
    <lineage>
        <taxon>Eukaryota</taxon>
        <taxon>Metazoa</taxon>
        <taxon>Ecdysozoa</taxon>
        <taxon>Nematoda</taxon>
        <taxon>Chromadorea</taxon>
        <taxon>Rhabditida</taxon>
        <taxon>Tylenchina</taxon>
        <taxon>Panagrolaimomorpha</taxon>
        <taxon>Panagrolaimoidea</taxon>
        <taxon>Panagrolaimidae</taxon>
        <taxon>Panagrolaimus</taxon>
    </lineage>
</organism>
<evidence type="ECO:0000313" key="2">
    <source>
        <dbReference type="Proteomes" id="UP000887577"/>
    </source>
</evidence>
<protein>
    <submittedName>
        <fullName evidence="3">Uncharacterized protein</fullName>
    </submittedName>
</protein>
<dbReference type="Proteomes" id="UP000887577">
    <property type="component" value="Unplaced"/>
</dbReference>
<feature type="compositionally biased region" description="Acidic residues" evidence="1">
    <location>
        <begin position="400"/>
        <end position="412"/>
    </location>
</feature>
<evidence type="ECO:0000313" key="3">
    <source>
        <dbReference type="WBParaSite" id="PSU_v2.g17930.t1"/>
    </source>
</evidence>
<reference evidence="3" key="1">
    <citation type="submission" date="2022-11" db="UniProtKB">
        <authorList>
            <consortium name="WormBaseParasite"/>
        </authorList>
    </citation>
    <scope>IDENTIFICATION</scope>
</reference>
<feature type="region of interest" description="Disordered" evidence="1">
    <location>
        <begin position="343"/>
        <end position="444"/>
    </location>
</feature>
<sequence length="444" mass="50635">MDIEVPMKLSNVSASFNTANRSNYNVPPPIRNSYNQQFAPPPPQQEPYIRNDQYQRYQDVQANRHSGTQNSYNTLNSQHLSNQEPYISDQGYRTIPPQSFHSEPRRDRYDNWMPNYEQYRPRRRVWRPPVTNNFNFINVPFNHQFYGYPQQAQQMIDYAQSAASMATLRTSFQHDYNIARNTQRIITVKEEDEDDGDVVYVGTHQKNPKLISSKRKRKSSSTGTSSSSPQGSDESVTIETASNSTLTSQVPSKQSRSDSKMQQWPRSPSSSSAYSLEPNPFSSAPELTTYQREVQTPIPEMIGLKISTVADAKVDDDVEDGEIVAENDCAKIFPTKSEIPLDRLPEFMPKPAKEIEPNNEEHNTSVVSTILPPSHPDYNPLLDDFDDDGPTTFDASSFALDDEDDLLNDYDAEAEKKAQEDEDHVLKKFPDLKLTDNSDDHMNE</sequence>
<feature type="compositionally biased region" description="Basic and acidic residues" evidence="1">
    <location>
        <begin position="413"/>
        <end position="444"/>
    </location>
</feature>
<name>A0A914YKS9_9BILA</name>
<accession>A0A914YKS9</accession>
<evidence type="ECO:0000256" key="1">
    <source>
        <dbReference type="SAM" id="MobiDB-lite"/>
    </source>
</evidence>
<feature type="region of interest" description="Disordered" evidence="1">
    <location>
        <begin position="197"/>
        <end position="284"/>
    </location>
</feature>